<dbReference type="GO" id="GO:0090071">
    <property type="term" value="P:negative regulation of ribosome biogenesis"/>
    <property type="evidence" value="ECO:0007669"/>
    <property type="project" value="UniProtKB-UniRule"/>
</dbReference>
<dbReference type="EMBL" id="DXBB01000081">
    <property type="protein sequence ID" value="HIZ73117.1"/>
    <property type="molecule type" value="Genomic_DNA"/>
</dbReference>
<dbReference type="AlphaFoldDB" id="A0A9D2K073"/>
<keyword evidence="2" id="KW-0810">Translation regulation</keyword>
<reference evidence="3" key="1">
    <citation type="journal article" date="2021" name="PeerJ">
        <title>Extensive microbial diversity within the chicken gut microbiome revealed by metagenomics and culture.</title>
        <authorList>
            <person name="Gilroy R."/>
            <person name="Ravi A."/>
            <person name="Getino M."/>
            <person name="Pursley I."/>
            <person name="Horton D.L."/>
            <person name="Alikhan N.F."/>
            <person name="Baker D."/>
            <person name="Gharbi K."/>
            <person name="Hall N."/>
            <person name="Watson M."/>
            <person name="Adriaenssens E.M."/>
            <person name="Foster-Nyarko E."/>
            <person name="Jarju S."/>
            <person name="Secka A."/>
            <person name="Antonio M."/>
            <person name="Oren A."/>
            <person name="Chaudhuri R.R."/>
            <person name="La Ragione R."/>
            <person name="Hildebrand F."/>
            <person name="Pallen M.J."/>
        </authorList>
    </citation>
    <scope>NUCLEOTIDE SEQUENCE</scope>
    <source>
        <strain evidence="3">ChiW7-2402</strain>
    </source>
</reference>
<protein>
    <recommendedName>
        <fullName evidence="2">Ribosomal silencing factor RsfS</fullName>
    </recommendedName>
</protein>
<dbReference type="GO" id="GO:0005737">
    <property type="term" value="C:cytoplasm"/>
    <property type="evidence" value="ECO:0007669"/>
    <property type="project" value="UniProtKB-SubCell"/>
</dbReference>
<comment type="subcellular location">
    <subcellularLocation>
        <location evidence="2">Cytoplasm</location>
    </subcellularLocation>
</comment>
<dbReference type="InterPro" id="IPR043519">
    <property type="entry name" value="NT_sf"/>
</dbReference>
<accession>A0A9D2K073</accession>
<comment type="function">
    <text evidence="2">Functions as a ribosomal silencing factor. Interacts with ribosomal protein uL14 (rplN), blocking formation of intersubunit bridge B8. Prevents association of the 30S and 50S ribosomal subunits and the formation of functional ribosomes, thus repressing translation.</text>
</comment>
<sequence>MESYELAKACAKVLSDKKASDIVIVNVGDQTVVCSYFVIATGKSTTQVRSLGDNVDEQIKKLYGLDPVRQEGFREGRWGVLDYGDVIVHVFNEESRLFYYLERLWDSGTNVERYED</sequence>
<proteinExistence type="inferred from homology"/>
<dbReference type="GO" id="GO:0043023">
    <property type="term" value="F:ribosomal large subunit binding"/>
    <property type="evidence" value="ECO:0007669"/>
    <property type="project" value="TreeGrafter"/>
</dbReference>
<comment type="similarity">
    <text evidence="1 2">Belongs to the Iojap/RsfS family.</text>
</comment>
<evidence type="ECO:0000256" key="2">
    <source>
        <dbReference type="HAMAP-Rule" id="MF_01477"/>
    </source>
</evidence>
<organism evidence="3 4">
    <name type="scientific">Candidatus Gallimonas intestinavium</name>
    <dbReference type="NCBI Taxonomy" id="2838603"/>
    <lineage>
        <taxon>Bacteria</taxon>
        <taxon>Bacillati</taxon>
        <taxon>Bacillota</taxon>
        <taxon>Clostridia</taxon>
        <taxon>Candidatus Gallimonas</taxon>
    </lineage>
</organism>
<dbReference type="SUPFAM" id="SSF81301">
    <property type="entry name" value="Nucleotidyltransferase"/>
    <property type="match status" value="1"/>
</dbReference>
<comment type="caution">
    <text evidence="3">The sequence shown here is derived from an EMBL/GenBank/DDBJ whole genome shotgun (WGS) entry which is preliminary data.</text>
</comment>
<dbReference type="GO" id="GO:0042256">
    <property type="term" value="P:cytosolic ribosome assembly"/>
    <property type="evidence" value="ECO:0007669"/>
    <property type="project" value="UniProtKB-UniRule"/>
</dbReference>
<comment type="subunit">
    <text evidence="2">Interacts with ribosomal protein uL14 (rplN).</text>
</comment>
<dbReference type="Proteomes" id="UP000824102">
    <property type="component" value="Unassembled WGS sequence"/>
</dbReference>
<dbReference type="Gene3D" id="3.30.460.10">
    <property type="entry name" value="Beta Polymerase, domain 2"/>
    <property type="match status" value="1"/>
</dbReference>
<dbReference type="HAMAP" id="MF_01477">
    <property type="entry name" value="Iojap_RsfS"/>
    <property type="match status" value="1"/>
</dbReference>
<evidence type="ECO:0000313" key="3">
    <source>
        <dbReference type="EMBL" id="HIZ73117.1"/>
    </source>
</evidence>
<reference evidence="3" key="2">
    <citation type="submission" date="2021-04" db="EMBL/GenBank/DDBJ databases">
        <authorList>
            <person name="Gilroy R."/>
        </authorList>
    </citation>
    <scope>NUCLEOTIDE SEQUENCE</scope>
    <source>
        <strain evidence="3">ChiW7-2402</strain>
    </source>
</reference>
<dbReference type="PANTHER" id="PTHR21043:SF0">
    <property type="entry name" value="MITOCHONDRIAL ASSEMBLY OF RIBOSOMAL LARGE SUBUNIT PROTEIN 1"/>
    <property type="match status" value="1"/>
</dbReference>
<dbReference type="NCBIfam" id="TIGR00090">
    <property type="entry name" value="rsfS_iojap_ybeB"/>
    <property type="match status" value="1"/>
</dbReference>
<gene>
    <name evidence="2 3" type="primary">rsfS</name>
    <name evidence="3" type="ORF">H9964_06020</name>
</gene>
<dbReference type="PANTHER" id="PTHR21043">
    <property type="entry name" value="IOJAP SUPERFAMILY ORTHOLOG"/>
    <property type="match status" value="1"/>
</dbReference>
<evidence type="ECO:0000313" key="4">
    <source>
        <dbReference type="Proteomes" id="UP000824102"/>
    </source>
</evidence>
<keyword evidence="2" id="KW-0963">Cytoplasm</keyword>
<name>A0A9D2K073_9FIRM</name>
<evidence type="ECO:0000256" key="1">
    <source>
        <dbReference type="ARBA" id="ARBA00010574"/>
    </source>
</evidence>
<dbReference type="InterPro" id="IPR004394">
    <property type="entry name" value="Iojap/RsfS/C7orf30"/>
</dbReference>
<dbReference type="Pfam" id="PF02410">
    <property type="entry name" value="RsfS"/>
    <property type="match status" value="1"/>
</dbReference>
<keyword evidence="2" id="KW-0678">Repressor</keyword>
<dbReference type="GO" id="GO:0017148">
    <property type="term" value="P:negative regulation of translation"/>
    <property type="evidence" value="ECO:0007669"/>
    <property type="project" value="UniProtKB-UniRule"/>
</dbReference>